<evidence type="ECO:0000256" key="1">
    <source>
        <dbReference type="SAM" id="SignalP"/>
    </source>
</evidence>
<feature type="signal peptide" evidence="1">
    <location>
        <begin position="1"/>
        <end position="28"/>
    </location>
</feature>
<name>A0A372ZRW3_9ACTN</name>
<keyword evidence="1" id="KW-0732">Signal</keyword>
<evidence type="ECO:0000313" key="3">
    <source>
        <dbReference type="Proteomes" id="UP000263377"/>
    </source>
</evidence>
<dbReference type="EMBL" id="QVIG01000001">
    <property type="protein sequence ID" value="RGD58264.1"/>
    <property type="molecule type" value="Genomic_DNA"/>
</dbReference>
<accession>A0A372ZRW3</accession>
<protein>
    <submittedName>
        <fullName evidence="2">Uncharacterized protein</fullName>
    </submittedName>
</protein>
<comment type="caution">
    <text evidence="2">The sequence shown here is derived from an EMBL/GenBank/DDBJ whole genome shotgun (WGS) entry which is preliminary data.</text>
</comment>
<keyword evidence="3" id="KW-1185">Reference proteome</keyword>
<dbReference type="AlphaFoldDB" id="A0A372ZRW3"/>
<dbReference type="Proteomes" id="UP000263377">
    <property type="component" value="Unassembled WGS sequence"/>
</dbReference>
<gene>
    <name evidence="2" type="ORF">DR950_11095</name>
</gene>
<evidence type="ECO:0000313" key="2">
    <source>
        <dbReference type="EMBL" id="RGD58264.1"/>
    </source>
</evidence>
<organism evidence="2 3">
    <name type="scientific">Kitasatospora xanthocidica</name>
    <dbReference type="NCBI Taxonomy" id="83382"/>
    <lineage>
        <taxon>Bacteria</taxon>
        <taxon>Bacillati</taxon>
        <taxon>Actinomycetota</taxon>
        <taxon>Actinomycetes</taxon>
        <taxon>Kitasatosporales</taxon>
        <taxon>Streptomycetaceae</taxon>
        <taxon>Kitasatospora</taxon>
    </lineage>
</organism>
<dbReference type="RefSeq" id="WP_117486900.1">
    <property type="nucleotide sequence ID" value="NZ_QVIG01000001.1"/>
</dbReference>
<sequence length="106" mass="11024">MNRRIGAASLSAALAAAVLVGGTAQAYAAAASPAPAHAAPAPVAAPAVQEGASAQALDIWHWVGRYNSQFAAEAAYWVLYGLGSAIAMRIEKIWDNGVETWELYIQ</sequence>
<feature type="chain" id="PRO_5039699722" evidence="1">
    <location>
        <begin position="29"/>
        <end position="106"/>
    </location>
</feature>
<proteinExistence type="predicted"/>
<reference evidence="2 3" key="1">
    <citation type="submission" date="2018-08" db="EMBL/GenBank/DDBJ databases">
        <title>Diversity &amp; Physiological Properties of Lignin-Decomposing Actinobacteria from Soil.</title>
        <authorList>
            <person name="Roh S.G."/>
            <person name="Kim S.B."/>
        </authorList>
    </citation>
    <scope>NUCLEOTIDE SEQUENCE [LARGE SCALE GENOMIC DNA]</scope>
    <source>
        <strain evidence="2 3">MMS17-GH009</strain>
    </source>
</reference>